<proteinExistence type="predicted"/>
<dbReference type="SUPFAM" id="SSF69279">
    <property type="entry name" value="Phage tail proteins"/>
    <property type="match status" value="1"/>
</dbReference>
<name>A0A8S5PDH8_9CAUD</name>
<dbReference type="EMBL" id="BK015385">
    <property type="protein sequence ID" value="DAE04276.1"/>
    <property type="molecule type" value="Genomic_DNA"/>
</dbReference>
<evidence type="ECO:0000313" key="2">
    <source>
        <dbReference type="EMBL" id="DAE04276.1"/>
    </source>
</evidence>
<accession>A0A8S5PDH8</accession>
<protein>
    <submittedName>
        <fullName evidence="2">43 kDa tail protein</fullName>
    </submittedName>
</protein>
<feature type="domain" description="YqbQ/XkdQ" evidence="1">
    <location>
        <begin position="284"/>
        <end position="458"/>
    </location>
</feature>
<dbReference type="Pfam" id="PF24032">
    <property type="entry name" value="YQBQ"/>
    <property type="match status" value="2"/>
</dbReference>
<feature type="domain" description="YqbQ/XkdQ" evidence="1">
    <location>
        <begin position="40"/>
        <end position="168"/>
    </location>
</feature>
<organism evidence="2">
    <name type="scientific">Myoviridae sp. ctFPV8</name>
    <dbReference type="NCBI Taxonomy" id="2825068"/>
    <lineage>
        <taxon>Viruses</taxon>
        <taxon>Duplodnaviria</taxon>
        <taxon>Heunggongvirae</taxon>
        <taxon>Uroviricota</taxon>
        <taxon>Caudoviricetes</taxon>
    </lineage>
</organism>
<reference evidence="2" key="1">
    <citation type="journal article" date="2021" name="Proc. Natl. Acad. Sci. U.S.A.">
        <title>A Catalog of Tens of Thousands of Viruses from Human Metagenomes Reveals Hidden Associations with Chronic Diseases.</title>
        <authorList>
            <person name="Tisza M.J."/>
            <person name="Buck C.B."/>
        </authorList>
    </citation>
    <scope>NUCLEOTIDE SEQUENCE</scope>
    <source>
        <strain evidence="2">CtFPV8</strain>
    </source>
</reference>
<sequence>MDEFNSAKITKAPLRVNYELTVMHNQKDMYLLDPEDGVTLDRSPDLAPAKLNFKVFKDKVLDIQEGDLVNFKVNGELVFVGYIFEKKRSKDNFIEVTAYDQCRYLKSEGYYVFNGTKTASELIKALAEDLAIKLGDISPTVYKIKYIYDGKTYQDIILDMLKQTNIYSPKIPVMKPLKKPTDSNFTAPNGTYYEQNDIKYLTDHGYKQEDALAELAKSPKYKVKTWDATKDSKLKPVKKETDSDKVAPNGSYYEKNDIKYLTDHGYTEEAAIAELAKSDKYKKQDEAMKERKPVFLAYDEKGLLVVKELNDMITDILIDASQVGDYEYTSSIEDTFTQVLVVREAKAIENGEETKKFWRTGAAYAKNETQKWGVLQKVYKPDDKKTNAIEYAKTMLDGLARKTHTLRLKDCLGHTEIRPGSGIWLNFNIGDQIINELVYVQAVTHHFNNNKHLMDLDIIYFDKQQPEITVEDRGDEEIRKRIQAMNKKSGGTSKGTGTTGNATNAAVQAGFDSIEGTTSPYGSVGCVDRATAGGSYFNSDLADAYNQGIKDVPGLKTFMSGRGYAIESFNGAANPGDILIYDGDEHVVIADGAGGCVGNSSSQGYVIHYSDVNYAYGNGVPPTHIIRTGVK</sequence>
<evidence type="ECO:0000259" key="1">
    <source>
        <dbReference type="Pfam" id="PF24032"/>
    </source>
</evidence>
<dbReference type="InterPro" id="IPR056937">
    <property type="entry name" value="YqbQ/XkdQ"/>
</dbReference>